<dbReference type="PATRIC" id="fig|1221538.3.peg.854"/>
<dbReference type="Proteomes" id="UP000019474">
    <property type="component" value="Unassembled WGS sequence"/>
</dbReference>
<comment type="caution">
    <text evidence="2">The sequence shown here is derived from an EMBL/GenBank/DDBJ whole genome shotgun (WGS) entry which is preliminary data.</text>
</comment>
<dbReference type="SUPFAM" id="SSF51658">
    <property type="entry name" value="Xylose isomerase-like"/>
    <property type="match status" value="1"/>
</dbReference>
<dbReference type="AlphaFoldDB" id="W9EGV9"/>
<reference evidence="2 3" key="1">
    <citation type="submission" date="2012-08" db="EMBL/GenBank/DDBJ databases">
        <title>Genome sequencing of Lactobacillus florum 8D.</title>
        <authorList>
            <person name="Kim E.B."/>
            <person name="Marco M.L."/>
        </authorList>
    </citation>
    <scope>NUCLEOTIDE SEQUENCE [LARGE SCALE GENOMIC DNA]</scope>
    <source>
        <strain evidence="2 3">8D</strain>
    </source>
</reference>
<keyword evidence="2" id="KW-0413">Isomerase</keyword>
<dbReference type="EMBL" id="ALXG01000034">
    <property type="protein sequence ID" value="ETO40250.1"/>
    <property type="molecule type" value="Genomic_DNA"/>
</dbReference>
<accession>W9EGV9</accession>
<evidence type="ECO:0000313" key="2">
    <source>
        <dbReference type="EMBL" id="ETO40250.1"/>
    </source>
</evidence>
<proteinExistence type="predicted"/>
<dbReference type="Gene3D" id="3.20.20.150">
    <property type="entry name" value="Divalent-metal-dependent TIM barrel enzymes"/>
    <property type="match status" value="1"/>
</dbReference>
<evidence type="ECO:0000313" key="3">
    <source>
        <dbReference type="Proteomes" id="UP000019474"/>
    </source>
</evidence>
<gene>
    <name evidence="2" type="ORF">B808_846</name>
</gene>
<evidence type="ECO:0000259" key="1">
    <source>
        <dbReference type="Pfam" id="PF01261"/>
    </source>
</evidence>
<dbReference type="OrthoDB" id="2237247at2"/>
<dbReference type="InterPro" id="IPR036237">
    <property type="entry name" value="Xyl_isomerase-like_sf"/>
</dbReference>
<dbReference type="InterPro" id="IPR013022">
    <property type="entry name" value="Xyl_isomerase-like_TIM-brl"/>
</dbReference>
<dbReference type="RefSeq" id="WP_009166367.1">
    <property type="nucleotide sequence ID" value="NZ_ALXG01000034.1"/>
</dbReference>
<keyword evidence="3" id="KW-1185">Reference proteome</keyword>
<dbReference type="GO" id="GO:0016853">
    <property type="term" value="F:isomerase activity"/>
    <property type="evidence" value="ECO:0007669"/>
    <property type="project" value="UniProtKB-KW"/>
</dbReference>
<sequence>MEKNKLVLNNLVFANARAQGELQLEMLHTAVSLGITNVEIRREFFKNIPGEIKGIRAYAEQHGLTLFYSVPDELFIGGKLNAKLTTYFTEAQQLGIHAIKFNIGEFKGFKTEQLIKLEHYGRLVDQINVENDQTQQSGSLAAIVNFLDAARRHGLQIGYVYDLGNWCYVDEDPLQAATMLTDHVSYIHLKDCLGSGKQTVTVPLGDGELSWETILQQLPQDVPVALEYPTASQAVLEAGIAKLTEGD</sequence>
<organism evidence="2 3">
    <name type="scientific">Fructilactobacillus florum 8D</name>
    <dbReference type="NCBI Taxonomy" id="1221538"/>
    <lineage>
        <taxon>Bacteria</taxon>
        <taxon>Bacillati</taxon>
        <taxon>Bacillota</taxon>
        <taxon>Bacilli</taxon>
        <taxon>Lactobacillales</taxon>
        <taxon>Lactobacillaceae</taxon>
        <taxon>Fructilactobacillus</taxon>
    </lineage>
</organism>
<protein>
    <submittedName>
        <fullName evidence="2">Sugar phosphate isomerase, epimerase</fullName>
    </submittedName>
</protein>
<feature type="domain" description="Xylose isomerase-like TIM barrel" evidence="1">
    <location>
        <begin position="30"/>
        <end position="236"/>
    </location>
</feature>
<dbReference type="Pfam" id="PF01261">
    <property type="entry name" value="AP_endonuc_2"/>
    <property type="match status" value="1"/>
</dbReference>
<name>W9EGV9_9LACO</name>